<dbReference type="Proteomes" id="UP000199025">
    <property type="component" value="Unassembled WGS sequence"/>
</dbReference>
<dbReference type="EMBL" id="FORP01000023">
    <property type="protein sequence ID" value="SFK53051.1"/>
    <property type="molecule type" value="Genomic_DNA"/>
</dbReference>
<sequence length="121" mass="13443">MNDAAHHNLNTRLRRIDQAVEAATADLLRHRHNERALDDLVVVGRRLLELSVDLLSHAPDLDLAELDNALMGVVAATLDRPATPPDLPHRRVRLLRLGPLTLTVITERSHVPEPDDKEGLA</sequence>
<evidence type="ECO:0000313" key="2">
    <source>
        <dbReference type="Proteomes" id="UP000199025"/>
    </source>
</evidence>
<gene>
    <name evidence="1" type="ORF">SAMN05421835_12384</name>
</gene>
<protein>
    <submittedName>
        <fullName evidence="1">Uncharacterized protein</fullName>
    </submittedName>
</protein>
<accession>A0A1I4AAR0</accession>
<dbReference type="RefSeq" id="WP_091514018.1">
    <property type="nucleotide sequence ID" value="NZ_CBDQZW010000062.1"/>
</dbReference>
<reference evidence="1 2" key="1">
    <citation type="submission" date="2016-10" db="EMBL/GenBank/DDBJ databases">
        <authorList>
            <person name="de Groot N.N."/>
        </authorList>
    </citation>
    <scope>NUCLEOTIDE SEQUENCE [LARGE SCALE GENOMIC DNA]</scope>
    <source>
        <strain evidence="1 2">DSM 44468</strain>
    </source>
</reference>
<evidence type="ECO:0000313" key="1">
    <source>
        <dbReference type="EMBL" id="SFK53051.1"/>
    </source>
</evidence>
<organism evidence="1 2">
    <name type="scientific">Amycolatopsis sacchari</name>
    <dbReference type="NCBI Taxonomy" id="115433"/>
    <lineage>
        <taxon>Bacteria</taxon>
        <taxon>Bacillati</taxon>
        <taxon>Actinomycetota</taxon>
        <taxon>Actinomycetes</taxon>
        <taxon>Pseudonocardiales</taxon>
        <taxon>Pseudonocardiaceae</taxon>
        <taxon>Amycolatopsis</taxon>
    </lineage>
</organism>
<name>A0A1I4AAR0_9PSEU</name>
<keyword evidence="2" id="KW-1185">Reference proteome</keyword>
<dbReference type="OrthoDB" id="9919048at2"/>
<dbReference type="AlphaFoldDB" id="A0A1I4AAR0"/>
<dbReference type="STRING" id="115433.SAMN05421835_12384"/>
<proteinExistence type="predicted"/>